<dbReference type="RefSeq" id="WP_090188881.1">
    <property type="nucleotide sequence ID" value="NZ_FOTF01000009.1"/>
</dbReference>
<sequence length="200" mass="20775">MTRFPALAIALLCCTAALPAAAQQTPPPKSGTEATAPQGPRFTLSSSALVDGAALPDDLRCTRSGGDGVSPPLSWENAPADTQAYAIVMQHYPNGAYPGVNEPSHYWLVWNIPAGADGVARGNPESLGVEGSDKDLRATGYTPPCSPSGAGTHEYTIWVYALDAPLADLPEQDDIGTGWTDVMAALKGHVLAGDSITFLN</sequence>
<dbReference type="Gene3D" id="3.90.280.10">
    <property type="entry name" value="PEBP-like"/>
    <property type="match status" value="1"/>
</dbReference>
<dbReference type="PANTHER" id="PTHR30289">
    <property type="entry name" value="UNCHARACTERIZED PROTEIN YBCL-RELATED"/>
    <property type="match status" value="1"/>
</dbReference>
<dbReference type="OrthoDB" id="9797506at2"/>
<evidence type="ECO:0000256" key="1">
    <source>
        <dbReference type="SAM" id="MobiDB-lite"/>
    </source>
</evidence>
<protein>
    <submittedName>
        <fullName evidence="3">Phospholipid-binding protein, PBP family</fullName>
    </submittedName>
</protein>
<dbReference type="NCBIfam" id="TIGR00481">
    <property type="entry name" value="YbhB/YbcL family Raf kinase inhibitor-like protein"/>
    <property type="match status" value="1"/>
</dbReference>
<dbReference type="Proteomes" id="UP000199550">
    <property type="component" value="Unassembled WGS sequence"/>
</dbReference>
<evidence type="ECO:0000313" key="3">
    <source>
        <dbReference type="EMBL" id="SFL15954.1"/>
    </source>
</evidence>
<feature type="signal peptide" evidence="2">
    <location>
        <begin position="1"/>
        <end position="22"/>
    </location>
</feature>
<dbReference type="EMBL" id="FOTF01000009">
    <property type="protein sequence ID" value="SFL15954.1"/>
    <property type="molecule type" value="Genomic_DNA"/>
</dbReference>
<reference evidence="3 4" key="1">
    <citation type="submission" date="2016-10" db="EMBL/GenBank/DDBJ databases">
        <authorList>
            <person name="de Groot N.N."/>
        </authorList>
    </citation>
    <scope>NUCLEOTIDE SEQUENCE [LARGE SCALE GENOMIC DNA]</scope>
    <source>
        <strain evidence="3 4">DSM 16199</strain>
    </source>
</reference>
<dbReference type="Pfam" id="PF01161">
    <property type="entry name" value="PBP"/>
    <property type="match status" value="1"/>
</dbReference>
<dbReference type="AlphaFoldDB" id="A0A1I4FDI6"/>
<keyword evidence="2" id="KW-0732">Signal</keyword>
<proteinExistence type="predicted"/>
<dbReference type="PANTHER" id="PTHR30289:SF1">
    <property type="entry name" value="PEBP (PHOSPHATIDYLETHANOLAMINE-BINDING PROTEIN) FAMILY PROTEIN"/>
    <property type="match status" value="1"/>
</dbReference>
<evidence type="ECO:0000256" key="2">
    <source>
        <dbReference type="SAM" id="SignalP"/>
    </source>
</evidence>
<dbReference type="CDD" id="cd00865">
    <property type="entry name" value="PEBP_bact_arch"/>
    <property type="match status" value="1"/>
</dbReference>
<feature type="chain" id="PRO_5011733574" evidence="2">
    <location>
        <begin position="23"/>
        <end position="200"/>
    </location>
</feature>
<organism evidence="3 4">
    <name type="scientific">Loktanella salsilacus</name>
    <dbReference type="NCBI Taxonomy" id="195913"/>
    <lineage>
        <taxon>Bacteria</taxon>
        <taxon>Pseudomonadati</taxon>
        <taxon>Pseudomonadota</taxon>
        <taxon>Alphaproteobacteria</taxon>
        <taxon>Rhodobacterales</taxon>
        <taxon>Roseobacteraceae</taxon>
        <taxon>Loktanella</taxon>
    </lineage>
</organism>
<accession>A0A1I4FDI6</accession>
<name>A0A1I4FDI6_9RHOB</name>
<gene>
    <name evidence="3" type="ORF">SAMN04488004_10917</name>
</gene>
<evidence type="ECO:0000313" key="4">
    <source>
        <dbReference type="Proteomes" id="UP000199550"/>
    </source>
</evidence>
<keyword evidence="4" id="KW-1185">Reference proteome</keyword>
<dbReference type="STRING" id="195913.SAMN04488004_10917"/>
<dbReference type="InterPro" id="IPR008914">
    <property type="entry name" value="PEBP"/>
</dbReference>
<dbReference type="SUPFAM" id="SSF49777">
    <property type="entry name" value="PEBP-like"/>
    <property type="match status" value="1"/>
</dbReference>
<dbReference type="InterPro" id="IPR036610">
    <property type="entry name" value="PEBP-like_sf"/>
</dbReference>
<dbReference type="InterPro" id="IPR005247">
    <property type="entry name" value="YbhB_YbcL/LppC-like"/>
</dbReference>
<feature type="region of interest" description="Disordered" evidence="1">
    <location>
        <begin position="22"/>
        <end position="43"/>
    </location>
</feature>